<dbReference type="InterPro" id="IPR001375">
    <property type="entry name" value="Peptidase_S9_cat"/>
</dbReference>
<keyword evidence="1" id="KW-0378">Hydrolase</keyword>
<keyword evidence="2" id="KW-0720">Serine protease</keyword>
<dbReference type="Proteomes" id="UP000095280">
    <property type="component" value="Unplaced"/>
</dbReference>
<evidence type="ECO:0000313" key="6">
    <source>
        <dbReference type="WBParaSite" id="maker-uti_cns_0010299-snap-gene-0.4-mRNA-1"/>
    </source>
</evidence>
<dbReference type="InterPro" id="IPR029058">
    <property type="entry name" value="AB_hydrolase_fold"/>
</dbReference>
<keyword evidence="3" id="KW-0325">Glycoprotein</keyword>
<accession>A0A1I8IDT5</accession>
<evidence type="ECO:0000256" key="1">
    <source>
        <dbReference type="ARBA" id="ARBA00022438"/>
    </source>
</evidence>
<dbReference type="WBParaSite" id="maker-uti_cns_0017724-snap-gene-0.4-mRNA-1">
    <property type="protein sequence ID" value="maker-uti_cns_0017724-snap-gene-0.4-mRNA-1"/>
    <property type="gene ID" value="maker-uti_cns_0017724-snap-gene-0.4"/>
</dbReference>
<sequence length="122" mass="13925">SGYTERYLGIKSDKSAEAYRRTNVTQLAANFWNKDLFLVHGTADDNVHYQNTAQLVKALVLENIDFEFMTYPDDSHGLTNSQVHVFQRITTFLVDTFNRTSERRRLLRGRTHGVCQAPGGPC</sequence>
<dbReference type="GO" id="GO:0006508">
    <property type="term" value="P:proteolysis"/>
    <property type="evidence" value="ECO:0007669"/>
    <property type="project" value="InterPro"/>
</dbReference>
<evidence type="ECO:0000256" key="3">
    <source>
        <dbReference type="ARBA" id="ARBA00023180"/>
    </source>
</evidence>
<dbReference type="SUPFAM" id="SSF53474">
    <property type="entry name" value="alpha/beta-Hydrolases"/>
    <property type="match status" value="1"/>
</dbReference>
<dbReference type="PANTHER" id="PTHR11731:SF200">
    <property type="entry name" value="DIPEPTIDYL PEPTIDASE 10, ISOFORM B"/>
    <property type="match status" value="1"/>
</dbReference>
<dbReference type="WBParaSite" id="maker-uti_cns_0018118-snap-gene-0.3-mRNA-1">
    <property type="protein sequence ID" value="maker-uti_cns_0018118-snap-gene-0.3-mRNA-1"/>
    <property type="gene ID" value="maker-uti_cns_0018118-snap-gene-0.3"/>
</dbReference>
<dbReference type="InterPro" id="IPR050278">
    <property type="entry name" value="Serine_Prot_S9B/DPPIV"/>
</dbReference>
<organism evidence="5 7">
    <name type="scientific">Macrostomum lignano</name>
    <dbReference type="NCBI Taxonomy" id="282301"/>
    <lineage>
        <taxon>Eukaryota</taxon>
        <taxon>Metazoa</taxon>
        <taxon>Spiralia</taxon>
        <taxon>Lophotrochozoa</taxon>
        <taxon>Platyhelminthes</taxon>
        <taxon>Rhabditophora</taxon>
        <taxon>Macrostomorpha</taxon>
        <taxon>Macrostomida</taxon>
        <taxon>Macrostomidae</taxon>
        <taxon>Macrostomum</taxon>
    </lineage>
</organism>
<keyword evidence="1" id="KW-0645">Protease</keyword>
<evidence type="ECO:0000259" key="4">
    <source>
        <dbReference type="Pfam" id="PF00326"/>
    </source>
</evidence>
<reference evidence="6 7" key="1">
    <citation type="submission" date="2016-11" db="UniProtKB">
        <authorList>
            <consortium name="WormBaseParasite"/>
        </authorList>
    </citation>
    <scope>IDENTIFICATION</scope>
</reference>
<proteinExistence type="predicted"/>
<keyword evidence="5" id="KW-1185">Reference proteome</keyword>
<name>A0A1I8IDT5_9PLAT</name>
<dbReference type="GO" id="GO:0004177">
    <property type="term" value="F:aminopeptidase activity"/>
    <property type="evidence" value="ECO:0007669"/>
    <property type="project" value="UniProtKB-KW"/>
</dbReference>
<dbReference type="WBParaSite" id="maker-uti_cns_0011724-snap-gene-0.1-mRNA-1">
    <property type="protein sequence ID" value="maker-uti_cns_0011724-snap-gene-0.1-mRNA-1"/>
    <property type="gene ID" value="maker-uti_cns_0011724-snap-gene-0.1"/>
</dbReference>
<dbReference type="GO" id="GO:0008236">
    <property type="term" value="F:serine-type peptidase activity"/>
    <property type="evidence" value="ECO:0007669"/>
    <property type="project" value="UniProtKB-KW"/>
</dbReference>
<dbReference type="PANTHER" id="PTHR11731">
    <property type="entry name" value="PROTEASE FAMILY S9B,C DIPEPTIDYL-PEPTIDASE IV-RELATED"/>
    <property type="match status" value="1"/>
</dbReference>
<evidence type="ECO:0000313" key="5">
    <source>
        <dbReference type="Proteomes" id="UP000095280"/>
    </source>
</evidence>
<dbReference type="GO" id="GO:0005886">
    <property type="term" value="C:plasma membrane"/>
    <property type="evidence" value="ECO:0007669"/>
    <property type="project" value="TreeGrafter"/>
</dbReference>
<keyword evidence="1" id="KW-0031">Aminopeptidase</keyword>
<dbReference type="Gene3D" id="3.40.50.1820">
    <property type="entry name" value="alpha/beta hydrolase"/>
    <property type="match status" value="1"/>
</dbReference>
<protein>
    <submittedName>
        <fullName evidence="6 7">Peptidase_S9 domain-containing protein</fullName>
    </submittedName>
</protein>
<dbReference type="Pfam" id="PF00326">
    <property type="entry name" value="Peptidase_S9"/>
    <property type="match status" value="1"/>
</dbReference>
<evidence type="ECO:0000313" key="7">
    <source>
        <dbReference type="WBParaSite" id="maker-uti_cns_0011724-snap-gene-0.1-mRNA-1"/>
    </source>
</evidence>
<dbReference type="AlphaFoldDB" id="A0A1I8IDT5"/>
<evidence type="ECO:0000256" key="2">
    <source>
        <dbReference type="ARBA" id="ARBA00022825"/>
    </source>
</evidence>
<dbReference type="WBParaSite" id="maker-uti_cns_0010299-snap-gene-0.4-mRNA-1">
    <property type="protein sequence ID" value="maker-uti_cns_0010299-snap-gene-0.4-mRNA-1"/>
    <property type="gene ID" value="maker-uti_cns_0010299-snap-gene-0.4"/>
</dbReference>
<dbReference type="GO" id="GO:0008239">
    <property type="term" value="F:dipeptidyl-peptidase activity"/>
    <property type="evidence" value="ECO:0007669"/>
    <property type="project" value="TreeGrafter"/>
</dbReference>
<feature type="domain" description="Peptidase S9 prolyl oligopeptidase catalytic" evidence="4">
    <location>
        <begin position="3"/>
        <end position="98"/>
    </location>
</feature>